<reference evidence="4" key="1">
    <citation type="journal article" date="2021" name="Microb. Physiol.">
        <title>Proteogenomic Insights into the Physiology of Marine, Sulfate-Reducing, Filamentous Desulfonema limicola and Desulfonema magnum.</title>
        <authorList>
            <person name="Schnaars V."/>
            <person name="Wohlbrand L."/>
            <person name="Scheve S."/>
            <person name="Hinrichs C."/>
            <person name="Reinhardt R."/>
            <person name="Rabus R."/>
        </authorList>
    </citation>
    <scope>NUCLEOTIDE SEQUENCE</scope>
    <source>
        <strain evidence="4">4be13</strain>
    </source>
</reference>
<feature type="domain" description="N-acetyltransferase" evidence="3">
    <location>
        <begin position="466"/>
        <end position="621"/>
    </location>
</feature>
<dbReference type="InterPro" id="IPR046433">
    <property type="entry name" value="ActCoA_hydro"/>
</dbReference>
<accession>A0A975GSS6</accession>
<name>A0A975GSS6_9BACT</name>
<organism evidence="4 5">
    <name type="scientific">Desulfonema magnum</name>
    <dbReference type="NCBI Taxonomy" id="45655"/>
    <lineage>
        <taxon>Bacteria</taxon>
        <taxon>Pseudomonadati</taxon>
        <taxon>Thermodesulfobacteriota</taxon>
        <taxon>Desulfobacteria</taxon>
        <taxon>Desulfobacterales</taxon>
        <taxon>Desulfococcaceae</taxon>
        <taxon>Desulfonema</taxon>
    </lineage>
</organism>
<dbReference type="InterPro" id="IPR016181">
    <property type="entry name" value="Acyl_CoA_acyltransferase"/>
</dbReference>
<dbReference type="Pfam" id="PF00583">
    <property type="entry name" value="Acetyltransf_1"/>
    <property type="match status" value="1"/>
</dbReference>
<dbReference type="GO" id="GO:0008775">
    <property type="term" value="F:acetate CoA-transferase activity"/>
    <property type="evidence" value="ECO:0007669"/>
    <property type="project" value="InterPro"/>
</dbReference>
<evidence type="ECO:0000313" key="5">
    <source>
        <dbReference type="Proteomes" id="UP000663722"/>
    </source>
</evidence>
<dbReference type="InterPro" id="IPR000182">
    <property type="entry name" value="GNAT_dom"/>
</dbReference>
<dbReference type="PANTHER" id="PTHR21432:SF20">
    <property type="entry name" value="ACETYL-COA HYDROLASE"/>
    <property type="match status" value="1"/>
</dbReference>
<dbReference type="Gene3D" id="3.30.750.70">
    <property type="entry name" value="4-hydroxybutyrate coenzyme like domains"/>
    <property type="match status" value="1"/>
</dbReference>
<dbReference type="SUPFAM" id="SSF55729">
    <property type="entry name" value="Acyl-CoA N-acyltransferases (Nat)"/>
    <property type="match status" value="1"/>
</dbReference>
<sequence>MAMADYWADSYVEKKRTVKEAMGLIRPGQRVFIGSSCGEPQHLVRALSETSSYFTDLEIVRLLALESTPLTLIANKTKNQSLNIRSFYLGSASPKSIEAQKRFITPINLSAVPRLFKSRSLPIHVALIQVTPPDDFGWMSLGISVDITLSAAWSADLVIAQVNPRMPRVLGQSFIHVNDVDVIVEHEEPLITVGDPPKLESANTIAKLIARLVDDGSTIQISPGATTRATLVALSDKNDLGIHSEYLTKGIMRLVSMGVVTNRKKGFNDGKLVASAAIGSENLYEFLDDNPSIEFHPSDYVNDPGIIRRHNKMTSLNVALAMDLTGQVAADALPYNHFSGITGMLDFIRGSARAEKGKSVLMLPSTNVDGTKSRIVPILKNTSVVVPRGDVHYVVTEYGAFNMFGKTLQERAMGMISIAHPDFRDELFFEAQKMGLLGPERTLKESIHGVYPLKLEETIEIDGEQVVIRPAKPVDERRIQEHFYTLNKDDIISRFFHEKTTFVRDDVEGMFQTDYIKNLTILAVVGEFGFGKVVGVGEYLINPANNMAEVAFSVSKEFQGKKLGKILIKKLAQAAQENAISGLFAVTSPTNRGMIGLFKTLPYKIKTVFEEDMIVLSLKFDELA</sequence>
<dbReference type="AlphaFoldDB" id="A0A975GSS6"/>
<dbReference type="InterPro" id="IPR026888">
    <property type="entry name" value="AcetylCoA_hyd_C"/>
</dbReference>
<dbReference type="Pfam" id="PF13336">
    <property type="entry name" value="AcetylCoA_hyd_C"/>
    <property type="match status" value="1"/>
</dbReference>
<evidence type="ECO:0000313" key="4">
    <source>
        <dbReference type="EMBL" id="QTA92354.1"/>
    </source>
</evidence>
<dbReference type="Gene3D" id="3.40.1080.20">
    <property type="entry name" value="Acetyl-CoA hydrolase/transferase C-terminal domain"/>
    <property type="match status" value="1"/>
</dbReference>
<keyword evidence="2" id="KW-0808">Transferase</keyword>
<gene>
    <name evidence="4" type="ORF">dnm_084330</name>
</gene>
<comment type="similarity">
    <text evidence="1">Belongs to the acetyl-CoA hydrolase/transferase family.</text>
</comment>
<dbReference type="EMBL" id="CP061800">
    <property type="protein sequence ID" value="QTA92354.1"/>
    <property type="molecule type" value="Genomic_DNA"/>
</dbReference>
<dbReference type="Gene3D" id="3.40.630.30">
    <property type="match status" value="1"/>
</dbReference>
<dbReference type="InterPro" id="IPR038460">
    <property type="entry name" value="AcetylCoA_hyd_C_sf"/>
</dbReference>
<dbReference type="GO" id="GO:0006083">
    <property type="term" value="P:acetate metabolic process"/>
    <property type="evidence" value="ECO:0007669"/>
    <property type="project" value="InterPro"/>
</dbReference>
<proteinExistence type="inferred from homology"/>
<dbReference type="RefSeq" id="WP_207679751.1">
    <property type="nucleotide sequence ID" value="NZ_CP061800.1"/>
</dbReference>
<evidence type="ECO:0000256" key="1">
    <source>
        <dbReference type="ARBA" id="ARBA00009632"/>
    </source>
</evidence>
<dbReference type="InterPro" id="IPR003702">
    <property type="entry name" value="ActCoA_hydro_N"/>
</dbReference>
<protein>
    <submittedName>
        <fullName evidence="4">Acetyl-CoA hydrolase/transferase family protein, GNAT domain-containing</fullName>
    </submittedName>
</protein>
<dbReference type="PROSITE" id="PS51186">
    <property type="entry name" value="GNAT"/>
    <property type="match status" value="1"/>
</dbReference>
<dbReference type="GO" id="GO:0016787">
    <property type="term" value="F:hydrolase activity"/>
    <property type="evidence" value="ECO:0007669"/>
    <property type="project" value="UniProtKB-KW"/>
</dbReference>
<dbReference type="PANTHER" id="PTHR21432">
    <property type="entry name" value="ACETYL-COA HYDROLASE-RELATED"/>
    <property type="match status" value="1"/>
</dbReference>
<keyword evidence="5" id="KW-1185">Reference proteome</keyword>
<dbReference type="GO" id="GO:0016747">
    <property type="term" value="F:acyltransferase activity, transferring groups other than amino-acyl groups"/>
    <property type="evidence" value="ECO:0007669"/>
    <property type="project" value="InterPro"/>
</dbReference>
<dbReference type="InterPro" id="IPR037171">
    <property type="entry name" value="NagB/RpiA_transferase-like"/>
</dbReference>
<evidence type="ECO:0000259" key="3">
    <source>
        <dbReference type="PROSITE" id="PS51186"/>
    </source>
</evidence>
<dbReference type="Pfam" id="PF02550">
    <property type="entry name" value="AcetylCoA_hydro"/>
    <property type="match status" value="1"/>
</dbReference>
<dbReference type="SUPFAM" id="SSF100950">
    <property type="entry name" value="NagB/RpiA/CoA transferase-like"/>
    <property type="match status" value="2"/>
</dbReference>
<keyword evidence="4" id="KW-0378">Hydrolase</keyword>
<dbReference type="Gene3D" id="3.40.1080.10">
    <property type="entry name" value="Glutaconate Coenzyme A-transferase"/>
    <property type="match status" value="1"/>
</dbReference>
<dbReference type="Proteomes" id="UP000663722">
    <property type="component" value="Chromosome"/>
</dbReference>
<evidence type="ECO:0000256" key="2">
    <source>
        <dbReference type="ARBA" id="ARBA00022679"/>
    </source>
</evidence>
<dbReference type="KEGG" id="dmm:dnm_084330"/>